<feature type="compositionally biased region" description="Basic residues" evidence="1">
    <location>
        <begin position="191"/>
        <end position="201"/>
    </location>
</feature>
<keyword evidence="3" id="KW-1185">Reference proteome</keyword>
<reference evidence="3" key="1">
    <citation type="journal article" date="2011" name="Genome Res.">
        <title>Phylogeny-wide analysis of social amoeba genomes highlights ancient origins for complex intercellular communication.</title>
        <authorList>
            <person name="Heidel A.J."/>
            <person name="Lawal H.M."/>
            <person name="Felder M."/>
            <person name="Schilde C."/>
            <person name="Helps N.R."/>
            <person name="Tunggal B."/>
            <person name="Rivero F."/>
            <person name="John U."/>
            <person name="Schleicher M."/>
            <person name="Eichinger L."/>
            <person name="Platzer M."/>
            <person name="Noegel A.A."/>
            <person name="Schaap P."/>
            <person name="Gloeckner G."/>
        </authorList>
    </citation>
    <scope>NUCLEOTIDE SEQUENCE [LARGE SCALE GENOMIC DNA]</scope>
    <source>
        <strain evidence="3">SH3</strain>
    </source>
</reference>
<evidence type="ECO:0000256" key="1">
    <source>
        <dbReference type="SAM" id="MobiDB-lite"/>
    </source>
</evidence>
<feature type="compositionally biased region" description="Polar residues" evidence="1">
    <location>
        <begin position="205"/>
        <end position="216"/>
    </location>
</feature>
<accession>F4PVS9</accession>
<sequence length="465" mass="50946">METSPIASSTSLTTTTLATTTTTPPAVTSATITNGTNHQTDINHVSSEMDGVGGGFMIGDSGLNNQINGLATMIAPIPDNSYFLEASPAKLLLPGSAIKSFNAPFPDSPSLLNSGRKRNSISKSPDIGVSHDHFFDMPLSFASPPPSIIKQNHHHNHGLGDIDFSGSPYLSSTGLFNSPSNLLVHSNPKPIIHHHHHHHHNNNNGTSNNLYSQFENSIDHHDDGDDNGQTNNIINQNNNNNNNNNNTNILMKTTTATNNILNNNNNNNNNTTAIITNNNNNNYYFNFNNLNNNNIHNHLQQYNTVTVLNQTINLESLGRSVNISSSVAGGGVSGPMTPRMASTMASDPTAYNEKANQQVQQTSLYTLLRLWVNETKPSPESLLLNMQGGNGIYLPPPTEPLPIDNEPFVPIKRQTLSHQEFDEMMMKNSDTEINSSNNPDTLLQQHVTFFNTVKKRIIKTKKFTI</sequence>
<feature type="region of interest" description="Disordered" evidence="1">
    <location>
        <begin position="1"/>
        <end position="41"/>
    </location>
</feature>
<organism evidence="2 3">
    <name type="scientific">Cavenderia fasciculata</name>
    <name type="common">Slime mold</name>
    <name type="synonym">Dictyostelium fasciculatum</name>
    <dbReference type="NCBI Taxonomy" id="261658"/>
    <lineage>
        <taxon>Eukaryota</taxon>
        <taxon>Amoebozoa</taxon>
        <taxon>Evosea</taxon>
        <taxon>Eumycetozoa</taxon>
        <taxon>Dictyostelia</taxon>
        <taxon>Acytosteliales</taxon>
        <taxon>Cavenderiaceae</taxon>
        <taxon>Cavenderia</taxon>
    </lineage>
</organism>
<proteinExistence type="predicted"/>
<dbReference type="Proteomes" id="UP000007797">
    <property type="component" value="Unassembled WGS sequence"/>
</dbReference>
<evidence type="ECO:0000313" key="3">
    <source>
        <dbReference type="Proteomes" id="UP000007797"/>
    </source>
</evidence>
<name>F4PVS9_CACFS</name>
<dbReference type="EMBL" id="GL883013">
    <property type="protein sequence ID" value="EGG20093.1"/>
    <property type="molecule type" value="Genomic_DNA"/>
</dbReference>
<feature type="region of interest" description="Disordered" evidence="1">
    <location>
        <begin position="191"/>
        <end position="247"/>
    </location>
</feature>
<feature type="compositionally biased region" description="Low complexity" evidence="1">
    <location>
        <begin position="1"/>
        <end position="33"/>
    </location>
</feature>
<evidence type="ECO:0000313" key="2">
    <source>
        <dbReference type="EMBL" id="EGG20093.1"/>
    </source>
</evidence>
<protein>
    <submittedName>
        <fullName evidence="2">Uncharacterized protein</fullName>
    </submittedName>
</protein>
<feature type="compositionally biased region" description="Low complexity" evidence="1">
    <location>
        <begin position="227"/>
        <end position="247"/>
    </location>
</feature>
<dbReference type="OrthoDB" id="21654at2759"/>
<dbReference type="AlphaFoldDB" id="F4PVS9"/>
<dbReference type="GeneID" id="14872493"/>
<dbReference type="RefSeq" id="XP_004367076.1">
    <property type="nucleotide sequence ID" value="XM_004367019.1"/>
</dbReference>
<dbReference type="KEGG" id="dfa:DFA_07210"/>
<gene>
    <name evidence="2" type="ORF">DFA_07210</name>
</gene>